<keyword evidence="6" id="KW-1185">Reference proteome</keyword>
<protein>
    <submittedName>
        <fullName evidence="5">3-phenylpropionate/cinnamic acid dioxygenase ferredoxin--NAD(+) reductase component</fullName>
        <ecNumber evidence="5">1.18.1.3</ecNumber>
    </submittedName>
</protein>
<keyword evidence="2" id="KW-0285">Flavoprotein</keyword>
<dbReference type="RefSeq" id="WP_110480820.1">
    <property type="nucleotide sequence ID" value="NZ_CP024988.1"/>
</dbReference>
<dbReference type="Gene3D" id="3.50.50.60">
    <property type="entry name" value="FAD/NAD(P)-binding domain"/>
    <property type="match status" value="2"/>
</dbReference>
<dbReference type="PRINTS" id="PR00411">
    <property type="entry name" value="PNDRDTASEI"/>
</dbReference>
<feature type="domain" description="FAD/NAD(P)-binding" evidence="4">
    <location>
        <begin position="3"/>
        <end position="286"/>
    </location>
</feature>
<evidence type="ECO:0000256" key="1">
    <source>
        <dbReference type="ARBA" id="ARBA00001974"/>
    </source>
</evidence>
<dbReference type="PANTHER" id="PTHR43429:SF3">
    <property type="entry name" value="NITRITE REDUCTASE [NAD(P)H]"/>
    <property type="match status" value="1"/>
</dbReference>
<proteinExistence type="predicted"/>
<sequence length="412" mass="42246">MTRVAIVGGGVAAHTLVSALVTEHSNRPSGEDALTVDVFSSEPHLPYRRPEVNKGILLSGKTPADIALAGGIFDTPGITFHPSTTVTSVDPATGTLTAGNTTHHFDELVFATGAGPRLLDPGDPSNAHLHGRDIHHIRTPEHSRALRDRLTGLGDGDTVVVIGGGVLGLEAAAAASSLSAAQVHVLEIADEVCTRILPPTAARWLRDRHRDHGVTVTCGLPPDELAGEVTRLDPALVIVSVGAVRDTMLAEDAGIAVGEGLDGGICVDEFGRTAVPGIYAAGDCAEIHTADGRVIRPEDDGSARLLAGIVAAQLNGGRAGTAFTDSPRKGWTRQFGHMLNTVGTTGLTAAPAGGATGRASGELTEEVVLDTPEELIVLTRDGDTVVGVTTVGRSAEVRAAKASLGTVSPLSS</sequence>
<evidence type="ECO:0000256" key="2">
    <source>
        <dbReference type="ARBA" id="ARBA00022630"/>
    </source>
</evidence>
<dbReference type="InterPro" id="IPR050260">
    <property type="entry name" value="FAD-bd_OxRdtase"/>
</dbReference>
<keyword evidence="5" id="KW-0560">Oxidoreductase</keyword>
<dbReference type="GO" id="GO:0051213">
    <property type="term" value="F:dioxygenase activity"/>
    <property type="evidence" value="ECO:0007669"/>
    <property type="project" value="UniProtKB-KW"/>
</dbReference>
<dbReference type="PRINTS" id="PR00368">
    <property type="entry name" value="FADPNR"/>
</dbReference>
<dbReference type="AlphaFoldDB" id="A0A2Z3YM73"/>
<dbReference type="PANTHER" id="PTHR43429">
    <property type="entry name" value="PYRIDINE NUCLEOTIDE-DISULFIDE OXIDOREDUCTASE DOMAIN-CONTAINING"/>
    <property type="match status" value="1"/>
</dbReference>
<dbReference type="GO" id="GO:0008860">
    <property type="term" value="F:ferredoxin-NAD+ reductase activity"/>
    <property type="evidence" value="ECO:0007669"/>
    <property type="project" value="UniProtKB-EC"/>
</dbReference>
<dbReference type="KEGG" id="cpre:Csp1_01780"/>
<evidence type="ECO:0000313" key="6">
    <source>
        <dbReference type="Proteomes" id="UP000247696"/>
    </source>
</evidence>
<organism evidence="5 6">
    <name type="scientific">Corynebacterium provencense</name>
    <dbReference type="NCBI Taxonomy" id="1737425"/>
    <lineage>
        <taxon>Bacteria</taxon>
        <taxon>Bacillati</taxon>
        <taxon>Actinomycetota</taxon>
        <taxon>Actinomycetes</taxon>
        <taxon>Mycobacteriales</taxon>
        <taxon>Corynebacteriaceae</taxon>
        <taxon>Corynebacterium</taxon>
    </lineage>
</organism>
<dbReference type="STRING" id="1737425.GCA_900049755_01258"/>
<name>A0A2Z3YM73_9CORY</name>
<dbReference type="Pfam" id="PF07992">
    <property type="entry name" value="Pyr_redox_2"/>
    <property type="match status" value="1"/>
</dbReference>
<dbReference type="SUPFAM" id="SSF51905">
    <property type="entry name" value="FAD/NAD(P)-binding domain"/>
    <property type="match status" value="1"/>
</dbReference>
<keyword evidence="3" id="KW-0274">FAD</keyword>
<gene>
    <name evidence="5" type="primary">hcaD</name>
    <name evidence="5" type="ORF">Csp1_01780</name>
</gene>
<dbReference type="OrthoDB" id="4213189at2"/>
<dbReference type="EMBL" id="CP024988">
    <property type="protein sequence ID" value="AWT25006.1"/>
    <property type="molecule type" value="Genomic_DNA"/>
</dbReference>
<accession>A0A2Z3YM73</accession>
<comment type="cofactor">
    <cofactor evidence="1">
        <name>FAD</name>
        <dbReference type="ChEBI" id="CHEBI:57692"/>
    </cofactor>
</comment>
<dbReference type="EC" id="1.18.1.3" evidence="5"/>
<keyword evidence="5" id="KW-0223">Dioxygenase</keyword>
<reference evidence="6" key="1">
    <citation type="submission" date="2017-11" db="EMBL/GenBank/DDBJ databases">
        <title>Otitis media/interna in a cat caused by the recently described species Corynebacterium provencense.</title>
        <authorList>
            <person name="Kittl S."/>
            <person name="Brodard I."/>
            <person name="Rychener L."/>
            <person name="Jores J."/>
            <person name="Roosje P."/>
            <person name="Gobeli Brawand S."/>
        </authorList>
    </citation>
    <scope>NUCLEOTIDE SEQUENCE [LARGE SCALE GENOMIC DNA]</scope>
    <source>
        <strain evidence="6">17KM38</strain>
    </source>
</reference>
<evidence type="ECO:0000259" key="4">
    <source>
        <dbReference type="Pfam" id="PF07992"/>
    </source>
</evidence>
<dbReference type="Proteomes" id="UP000247696">
    <property type="component" value="Chromosome"/>
</dbReference>
<dbReference type="InterPro" id="IPR023753">
    <property type="entry name" value="FAD/NAD-binding_dom"/>
</dbReference>
<evidence type="ECO:0000256" key="3">
    <source>
        <dbReference type="ARBA" id="ARBA00022827"/>
    </source>
</evidence>
<evidence type="ECO:0000313" key="5">
    <source>
        <dbReference type="EMBL" id="AWT25006.1"/>
    </source>
</evidence>
<dbReference type="InterPro" id="IPR036188">
    <property type="entry name" value="FAD/NAD-bd_sf"/>
</dbReference>